<dbReference type="PROSITE" id="PS00237">
    <property type="entry name" value="G_PROTEIN_RECEP_F1_1"/>
    <property type="match status" value="1"/>
</dbReference>
<evidence type="ECO:0000259" key="7">
    <source>
        <dbReference type="PROSITE" id="PS50262"/>
    </source>
</evidence>
<evidence type="ECO:0000256" key="4">
    <source>
        <dbReference type="ARBA" id="ARBA00023136"/>
    </source>
</evidence>
<comment type="caution">
    <text evidence="8">The sequence shown here is derived from an EMBL/GenBank/DDBJ whole genome shotgun (WGS) entry which is preliminary data.</text>
</comment>
<accession>J9F084</accession>
<dbReference type="InterPro" id="IPR052665">
    <property type="entry name" value="Neuropeptide-GPCR"/>
</dbReference>
<feature type="transmembrane region" description="Helical" evidence="6">
    <location>
        <begin position="118"/>
        <end position="138"/>
    </location>
</feature>
<evidence type="ECO:0000256" key="6">
    <source>
        <dbReference type="SAM" id="Phobius"/>
    </source>
</evidence>
<feature type="transmembrane region" description="Helical" evidence="6">
    <location>
        <begin position="170"/>
        <end position="196"/>
    </location>
</feature>
<sequence>MTAVMLLAIVGNIFLIFIIFRGNAVVKRRISPVQLLLLHTCAADLLFALLSLGTEIIIILRHPVFDGPAWLCQLIRYLQMFPMYTSSFLLVAISFDRFQAICRPLQTYCSDRYRRPNYFAIIAWITALICSTPQLFIWHKTQETRSYVVRLHNDSRHCRRQLMKFNRDRFQTICLTMTIIFCNFFLWAPFCVVNVLQAVVPHLLSNLKFLFNLVKTN</sequence>
<dbReference type="InterPro" id="IPR017452">
    <property type="entry name" value="GPCR_Rhodpsn_7TM"/>
</dbReference>
<dbReference type="PANTHER" id="PTHR24224">
    <property type="entry name" value="CARDIOACCELERATORY PEPTIDE RECEPTOR-RELATED"/>
    <property type="match status" value="1"/>
</dbReference>
<evidence type="ECO:0000313" key="8">
    <source>
        <dbReference type="EMBL" id="EJW88276.1"/>
    </source>
</evidence>
<dbReference type="GO" id="GO:0004930">
    <property type="term" value="F:G protein-coupled receptor activity"/>
    <property type="evidence" value="ECO:0007669"/>
    <property type="project" value="UniProtKB-KW"/>
</dbReference>
<dbReference type="PANTHER" id="PTHR24224:SF36">
    <property type="entry name" value="NEMATOCIN RECEPTOR 2"/>
    <property type="match status" value="1"/>
</dbReference>
<evidence type="ECO:0000256" key="2">
    <source>
        <dbReference type="ARBA" id="ARBA00022692"/>
    </source>
</evidence>
<dbReference type="GO" id="GO:0016020">
    <property type="term" value="C:membrane"/>
    <property type="evidence" value="ECO:0007669"/>
    <property type="project" value="UniProtKB-SubCell"/>
</dbReference>
<organism evidence="8 9">
    <name type="scientific">Wuchereria bancrofti</name>
    <dbReference type="NCBI Taxonomy" id="6293"/>
    <lineage>
        <taxon>Eukaryota</taxon>
        <taxon>Metazoa</taxon>
        <taxon>Ecdysozoa</taxon>
        <taxon>Nematoda</taxon>
        <taxon>Chromadorea</taxon>
        <taxon>Rhabditida</taxon>
        <taxon>Spirurina</taxon>
        <taxon>Spiruromorpha</taxon>
        <taxon>Filarioidea</taxon>
        <taxon>Onchocercidae</taxon>
        <taxon>Wuchereria</taxon>
    </lineage>
</organism>
<protein>
    <recommendedName>
        <fullName evidence="7">G-protein coupled receptors family 1 profile domain-containing protein</fullName>
    </recommendedName>
</protein>
<evidence type="ECO:0000256" key="5">
    <source>
        <dbReference type="RuleBase" id="RU000688"/>
    </source>
</evidence>
<dbReference type="AlphaFoldDB" id="J9F084"/>
<gene>
    <name evidence="8" type="ORF">WUBG_00813</name>
</gene>
<feature type="transmembrane region" description="Helical" evidence="6">
    <location>
        <begin position="36"/>
        <end position="60"/>
    </location>
</feature>
<feature type="transmembrane region" description="Helical" evidence="6">
    <location>
        <begin position="80"/>
        <end position="98"/>
    </location>
</feature>
<keyword evidence="5" id="KW-0807">Transducer</keyword>
<dbReference type="EMBL" id="ADBV01000159">
    <property type="protein sequence ID" value="EJW88276.1"/>
    <property type="molecule type" value="Genomic_DNA"/>
</dbReference>
<dbReference type="Proteomes" id="UP000004810">
    <property type="component" value="Unassembled WGS sequence"/>
</dbReference>
<keyword evidence="4 6" id="KW-0472">Membrane</keyword>
<evidence type="ECO:0000313" key="9">
    <source>
        <dbReference type="Proteomes" id="UP000004810"/>
    </source>
</evidence>
<evidence type="ECO:0000256" key="3">
    <source>
        <dbReference type="ARBA" id="ARBA00022989"/>
    </source>
</evidence>
<feature type="domain" description="G-protein coupled receptors family 1 profile" evidence="7">
    <location>
        <begin position="11"/>
        <end position="217"/>
    </location>
</feature>
<comment type="subcellular location">
    <subcellularLocation>
        <location evidence="1">Membrane</location>
    </subcellularLocation>
</comment>
<evidence type="ECO:0000256" key="1">
    <source>
        <dbReference type="ARBA" id="ARBA00004370"/>
    </source>
</evidence>
<dbReference type="PRINTS" id="PR00237">
    <property type="entry name" value="GPCRRHODOPSN"/>
</dbReference>
<comment type="similarity">
    <text evidence="5">Belongs to the G-protein coupled receptor 1 family.</text>
</comment>
<keyword evidence="3 6" id="KW-1133">Transmembrane helix</keyword>
<name>J9F084_WUCBA</name>
<keyword evidence="5" id="KW-0297">G-protein coupled receptor</keyword>
<dbReference type="Gene3D" id="1.20.1070.10">
    <property type="entry name" value="Rhodopsin 7-helix transmembrane proteins"/>
    <property type="match status" value="1"/>
</dbReference>
<reference evidence="9" key="1">
    <citation type="submission" date="2012-08" db="EMBL/GenBank/DDBJ databases">
        <title>The Genome Sequence of Wuchereria bancrofti.</title>
        <authorList>
            <person name="Nutman T.B."/>
            <person name="Fink D.L."/>
            <person name="Russ C."/>
            <person name="Young S."/>
            <person name="Zeng Q."/>
            <person name="Koehrsen M."/>
            <person name="Alvarado L."/>
            <person name="Berlin A."/>
            <person name="Chapman S.B."/>
            <person name="Chen Z."/>
            <person name="Freedman E."/>
            <person name="Gellesch M."/>
            <person name="Goldberg J."/>
            <person name="Griggs A."/>
            <person name="Gujja S."/>
            <person name="Heilman E.R."/>
            <person name="Heiman D."/>
            <person name="Hepburn T."/>
            <person name="Howarth C."/>
            <person name="Jen D."/>
            <person name="Larson L."/>
            <person name="Lewis B."/>
            <person name="Mehta T."/>
            <person name="Park D."/>
            <person name="Pearson M."/>
            <person name="Roberts A."/>
            <person name="Saif S."/>
            <person name="Shea T."/>
            <person name="Shenoy N."/>
            <person name="Sisk P."/>
            <person name="Stolte C."/>
            <person name="Sykes S."/>
            <person name="Walk T."/>
            <person name="White J."/>
            <person name="Yandava C."/>
            <person name="Haas B."/>
            <person name="Henn M.R."/>
            <person name="Nusbaum C."/>
            <person name="Birren B."/>
        </authorList>
    </citation>
    <scope>NUCLEOTIDE SEQUENCE [LARGE SCALE GENOMIC DNA]</scope>
    <source>
        <strain evidence="9">NA</strain>
    </source>
</reference>
<dbReference type="PROSITE" id="PS50262">
    <property type="entry name" value="G_PROTEIN_RECEP_F1_2"/>
    <property type="match status" value="1"/>
</dbReference>
<dbReference type="Pfam" id="PF00001">
    <property type="entry name" value="7tm_1"/>
    <property type="match status" value="1"/>
</dbReference>
<proteinExistence type="inferred from homology"/>
<keyword evidence="5" id="KW-0675">Receptor</keyword>
<feature type="transmembrane region" description="Helical" evidence="6">
    <location>
        <begin position="6"/>
        <end position="24"/>
    </location>
</feature>
<keyword evidence="2 5" id="KW-0812">Transmembrane</keyword>
<dbReference type="InterPro" id="IPR000276">
    <property type="entry name" value="GPCR_Rhodpsn"/>
</dbReference>
<dbReference type="SUPFAM" id="SSF81321">
    <property type="entry name" value="Family A G protein-coupled receptor-like"/>
    <property type="match status" value="1"/>
</dbReference>